<dbReference type="Proteomes" id="UP001069090">
    <property type="component" value="Unassembled WGS sequence"/>
</dbReference>
<dbReference type="InterPro" id="IPR006685">
    <property type="entry name" value="MscS_channel_2nd"/>
</dbReference>
<dbReference type="InterPro" id="IPR010920">
    <property type="entry name" value="LSM_dom_sf"/>
</dbReference>
<proteinExistence type="inferred from homology"/>
<keyword evidence="5 8" id="KW-0812">Transmembrane</keyword>
<evidence type="ECO:0000256" key="1">
    <source>
        <dbReference type="ARBA" id="ARBA00004141"/>
    </source>
</evidence>
<organism evidence="10 11">
    <name type="scientific">Dasania phycosphaerae</name>
    <dbReference type="NCBI Taxonomy" id="2950436"/>
    <lineage>
        <taxon>Bacteria</taxon>
        <taxon>Pseudomonadati</taxon>
        <taxon>Pseudomonadota</taxon>
        <taxon>Gammaproteobacteria</taxon>
        <taxon>Cellvibrionales</taxon>
        <taxon>Spongiibacteraceae</taxon>
        <taxon>Dasania</taxon>
    </lineage>
</organism>
<evidence type="ECO:0000256" key="8">
    <source>
        <dbReference type="SAM" id="Phobius"/>
    </source>
</evidence>
<gene>
    <name evidence="10" type="ORF">O0V09_02815</name>
</gene>
<evidence type="ECO:0000313" key="10">
    <source>
        <dbReference type="EMBL" id="MCZ0864115.1"/>
    </source>
</evidence>
<dbReference type="PANTHER" id="PTHR30460">
    <property type="entry name" value="MODERATE CONDUCTANCE MECHANOSENSITIVE CHANNEL YBIO"/>
    <property type="match status" value="1"/>
</dbReference>
<dbReference type="GO" id="GO:0008381">
    <property type="term" value="F:mechanosensitive monoatomic ion channel activity"/>
    <property type="evidence" value="ECO:0007669"/>
    <property type="project" value="InterPro"/>
</dbReference>
<evidence type="ECO:0000256" key="3">
    <source>
        <dbReference type="ARBA" id="ARBA00008017"/>
    </source>
</evidence>
<dbReference type="GO" id="GO:0005886">
    <property type="term" value="C:plasma membrane"/>
    <property type="evidence" value="ECO:0007669"/>
    <property type="project" value="UniProtKB-SubCell"/>
</dbReference>
<feature type="transmembrane region" description="Helical" evidence="8">
    <location>
        <begin position="88"/>
        <end position="106"/>
    </location>
</feature>
<keyword evidence="7 8" id="KW-0472">Membrane</keyword>
<protein>
    <submittedName>
        <fullName evidence="10">Mechanosensitive ion channel family protein</fullName>
    </submittedName>
</protein>
<dbReference type="PANTHER" id="PTHR30460:SF0">
    <property type="entry name" value="MODERATE CONDUCTANCE MECHANOSENSITIVE CHANNEL YBIO"/>
    <property type="match status" value="1"/>
</dbReference>
<evidence type="ECO:0000259" key="9">
    <source>
        <dbReference type="Pfam" id="PF00924"/>
    </source>
</evidence>
<dbReference type="AlphaFoldDB" id="A0A9J6RI31"/>
<evidence type="ECO:0000256" key="2">
    <source>
        <dbReference type="ARBA" id="ARBA00004236"/>
    </source>
</evidence>
<dbReference type="RefSeq" id="WP_258330272.1">
    <property type="nucleotide sequence ID" value="NZ_JAPTGG010000002.1"/>
</dbReference>
<dbReference type="InterPro" id="IPR045276">
    <property type="entry name" value="YbiO_bact"/>
</dbReference>
<sequence>MNEFIASIAELPLSLRLIVFVAMAVATHLAVIAIRYGFGLLLNSQHARNYQKLMTIATLMSSAVVFTLYFLCFGFILREFGVSLSSYMASATVIGLAIGFGFQGLVQDVVTGLTFIFSNLVNVGDVVEISGQTGIVRAITMRFVELENAMGAIVFIPNRSINSIINYPRGYVRCIIDVILRGSEENKAAIEKTTLGLMQAFYEQLPGIWITSPSSEGRVKLSFDKEILRIKYRIWPNRGGPIENTFIKELCAELQKVDPEYQAWMISINYEVEKKKTSVFKSAARKK</sequence>
<dbReference type="EMBL" id="JAPTGG010000002">
    <property type="protein sequence ID" value="MCZ0864115.1"/>
    <property type="molecule type" value="Genomic_DNA"/>
</dbReference>
<evidence type="ECO:0000256" key="7">
    <source>
        <dbReference type="ARBA" id="ARBA00023136"/>
    </source>
</evidence>
<feature type="transmembrane region" description="Helical" evidence="8">
    <location>
        <begin position="17"/>
        <end position="41"/>
    </location>
</feature>
<keyword evidence="6 8" id="KW-1133">Transmembrane helix</keyword>
<evidence type="ECO:0000256" key="4">
    <source>
        <dbReference type="ARBA" id="ARBA00022475"/>
    </source>
</evidence>
<comment type="caution">
    <text evidence="10">The sequence shown here is derived from an EMBL/GenBank/DDBJ whole genome shotgun (WGS) entry which is preliminary data.</text>
</comment>
<dbReference type="SUPFAM" id="SSF50182">
    <property type="entry name" value="Sm-like ribonucleoproteins"/>
    <property type="match status" value="1"/>
</dbReference>
<feature type="domain" description="Mechanosensitive ion channel MscS" evidence="9">
    <location>
        <begin position="105"/>
        <end position="168"/>
    </location>
</feature>
<dbReference type="Gene3D" id="2.30.30.60">
    <property type="match status" value="1"/>
</dbReference>
<keyword evidence="4" id="KW-1003">Cell membrane</keyword>
<feature type="transmembrane region" description="Helical" evidence="8">
    <location>
        <begin position="53"/>
        <end position="76"/>
    </location>
</feature>
<reference evidence="10 11" key="1">
    <citation type="submission" date="2022-12" db="EMBL/GenBank/DDBJ databases">
        <title>Dasania phycosphaerae sp. nov., isolated from particulate material of the south coast of Korea.</title>
        <authorList>
            <person name="Jiang Y."/>
        </authorList>
    </citation>
    <scope>NUCLEOTIDE SEQUENCE [LARGE SCALE GENOMIC DNA]</scope>
    <source>
        <strain evidence="10 11">GY-19</strain>
    </source>
</reference>
<dbReference type="SUPFAM" id="SSF82861">
    <property type="entry name" value="Mechanosensitive channel protein MscS (YggB), transmembrane region"/>
    <property type="match status" value="1"/>
</dbReference>
<evidence type="ECO:0000256" key="6">
    <source>
        <dbReference type="ARBA" id="ARBA00022989"/>
    </source>
</evidence>
<dbReference type="InterPro" id="IPR011014">
    <property type="entry name" value="MscS_channel_TM-2"/>
</dbReference>
<evidence type="ECO:0000256" key="5">
    <source>
        <dbReference type="ARBA" id="ARBA00022692"/>
    </source>
</evidence>
<keyword evidence="11" id="KW-1185">Reference proteome</keyword>
<comment type="subcellular location">
    <subcellularLocation>
        <location evidence="2">Cell membrane</location>
    </subcellularLocation>
    <subcellularLocation>
        <location evidence="1">Membrane</location>
        <topology evidence="1">Multi-pass membrane protein</topology>
    </subcellularLocation>
</comment>
<comment type="similarity">
    <text evidence="3">Belongs to the MscS (TC 1.A.23) family.</text>
</comment>
<evidence type="ECO:0000313" key="11">
    <source>
        <dbReference type="Proteomes" id="UP001069090"/>
    </source>
</evidence>
<accession>A0A9J6RI31</accession>
<dbReference type="InterPro" id="IPR023408">
    <property type="entry name" value="MscS_beta-dom_sf"/>
</dbReference>
<dbReference type="Pfam" id="PF00924">
    <property type="entry name" value="MS_channel_2nd"/>
    <property type="match status" value="1"/>
</dbReference>
<name>A0A9J6RI31_9GAMM</name>
<dbReference type="Gene3D" id="1.10.287.1260">
    <property type="match status" value="1"/>
</dbReference>